<organism evidence="9 10">
    <name type="scientific">Luteibacter rhizovicinus</name>
    <dbReference type="NCBI Taxonomy" id="242606"/>
    <lineage>
        <taxon>Bacteria</taxon>
        <taxon>Pseudomonadati</taxon>
        <taxon>Pseudomonadota</taxon>
        <taxon>Gammaproteobacteria</taxon>
        <taxon>Lysobacterales</taxon>
        <taxon>Rhodanobacteraceae</taxon>
        <taxon>Luteibacter</taxon>
    </lineage>
</organism>
<keyword evidence="4 6" id="KW-1133">Transmembrane helix</keyword>
<evidence type="ECO:0000256" key="6">
    <source>
        <dbReference type="SAM" id="Phobius"/>
    </source>
</evidence>
<gene>
    <name evidence="9" type="ORF">EC912_106233</name>
</gene>
<dbReference type="GO" id="GO:0005886">
    <property type="term" value="C:plasma membrane"/>
    <property type="evidence" value="ECO:0007669"/>
    <property type="project" value="UniProtKB-SubCell"/>
</dbReference>
<evidence type="ECO:0000256" key="3">
    <source>
        <dbReference type="ARBA" id="ARBA00022692"/>
    </source>
</evidence>
<evidence type="ECO:0000313" key="10">
    <source>
        <dbReference type="Proteomes" id="UP000295645"/>
    </source>
</evidence>
<dbReference type="GO" id="GO:0022857">
    <property type="term" value="F:transmembrane transporter activity"/>
    <property type="evidence" value="ECO:0007669"/>
    <property type="project" value="TreeGrafter"/>
</dbReference>
<sequence>MFGYYLQLGLRSLRRNPMLTALMIVVIGVGVAASMTTYAVFRATSGDPIPQKSSQLYIAQVDNYGPESPGAEPLRWLTWRDSMALMQARQAKRQTALYPIGVSVLSDDPSKLAYPVRGYAVFTDMFPMFDVPFLYGGPWSAEDDEARARVVVIGKDLNDRVFGGVNSVGREIDLDGTNFRVVGVTARWDARPRFFDLDVQKGFGDLGDLYMPFARSIADQQPTQGGNTCNLPSGPGWDNFIRSECVFVSFWAELPDVASADRYLRFLHDYSNEQRSAGRFRWDPNVRLRNVMEWLSYRRVVPPEARMSLVIASAFLLICLVNTIGLLLAKFMRRAPEIGVRRALGASRRAIYAQFLIEAASVGLAGGLLGIVLTGVGMMGIGLVFDPAIAKLAHMNLSLLLLTVAVALVSTLIAAFYPTWRASQVQPAWQLKSN</sequence>
<dbReference type="InterPro" id="IPR003838">
    <property type="entry name" value="ABC3_permease_C"/>
</dbReference>
<dbReference type="OrthoDB" id="8735006at2"/>
<dbReference type="Proteomes" id="UP000295645">
    <property type="component" value="Unassembled WGS sequence"/>
</dbReference>
<evidence type="ECO:0000313" key="9">
    <source>
        <dbReference type="EMBL" id="TCV92894.1"/>
    </source>
</evidence>
<dbReference type="InterPro" id="IPR050250">
    <property type="entry name" value="Macrolide_Exporter_MacB"/>
</dbReference>
<dbReference type="EMBL" id="SMCS01000006">
    <property type="protein sequence ID" value="TCV92894.1"/>
    <property type="molecule type" value="Genomic_DNA"/>
</dbReference>
<dbReference type="Pfam" id="PF12704">
    <property type="entry name" value="MacB_PCD"/>
    <property type="match status" value="1"/>
</dbReference>
<dbReference type="PANTHER" id="PTHR30572:SF18">
    <property type="entry name" value="ABC-TYPE MACROLIDE FAMILY EXPORT SYSTEM PERMEASE COMPONENT 2"/>
    <property type="match status" value="1"/>
</dbReference>
<comment type="caution">
    <text evidence="9">The sequence shown here is derived from an EMBL/GenBank/DDBJ whole genome shotgun (WGS) entry which is preliminary data.</text>
</comment>
<evidence type="ECO:0000256" key="5">
    <source>
        <dbReference type="ARBA" id="ARBA00023136"/>
    </source>
</evidence>
<dbReference type="Pfam" id="PF02687">
    <property type="entry name" value="FtsX"/>
    <property type="match status" value="1"/>
</dbReference>
<dbReference type="RefSeq" id="WP_132145684.1">
    <property type="nucleotide sequence ID" value="NZ_SMCS01000006.1"/>
</dbReference>
<feature type="transmembrane region" description="Helical" evidence="6">
    <location>
        <begin position="350"/>
        <end position="377"/>
    </location>
</feature>
<evidence type="ECO:0000259" key="7">
    <source>
        <dbReference type="Pfam" id="PF02687"/>
    </source>
</evidence>
<protein>
    <submittedName>
        <fullName evidence="9">Putative ABC transport system permease protein</fullName>
    </submittedName>
</protein>
<dbReference type="InterPro" id="IPR025857">
    <property type="entry name" value="MacB_PCD"/>
</dbReference>
<keyword evidence="5 6" id="KW-0472">Membrane</keyword>
<feature type="domain" description="MacB-like periplasmic core" evidence="8">
    <location>
        <begin position="20"/>
        <end position="216"/>
    </location>
</feature>
<evidence type="ECO:0000256" key="4">
    <source>
        <dbReference type="ARBA" id="ARBA00022989"/>
    </source>
</evidence>
<reference evidence="9 10" key="1">
    <citation type="submission" date="2019-03" db="EMBL/GenBank/DDBJ databases">
        <title>Above-ground endophytic microbial communities from plants in different locations in the United States.</title>
        <authorList>
            <person name="Frank C."/>
        </authorList>
    </citation>
    <scope>NUCLEOTIDE SEQUENCE [LARGE SCALE GENOMIC DNA]</scope>
    <source>
        <strain evidence="9 10">LP_13_YM</strain>
    </source>
</reference>
<name>A0A4R3YP13_9GAMM</name>
<accession>A0A4R3YP13</accession>
<feature type="transmembrane region" description="Helical" evidence="6">
    <location>
        <begin position="21"/>
        <end position="41"/>
    </location>
</feature>
<feature type="transmembrane region" description="Helical" evidence="6">
    <location>
        <begin position="397"/>
        <end position="417"/>
    </location>
</feature>
<keyword evidence="2" id="KW-1003">Cell membrane</keyword>
<dbReference type="PANTHER" id="PTHR30572">
    <property type="entry name" value="MEMBRANE COMPONENT OF TRANSPORTER-RELATED"/>
    <property type="match status" value="1"/>
</dbReference>
<keyword evidence="10" id="KW-1185">Reference proteome</keyword>
<feature type="domain" description="ABC3 transporter permease C-terminal" evidence="7">
    <location>
        <begin position="310"/>
        <end position="427"/>
    </location>
</feature>
<evidence type="ECO:0000259" key="8">
    <source>
        <dbReference type="Pfam" id="PF12704"/>
    </source>
</evidence>
<comment type="subcellular location">
    <subcellularLocation>
        <location evidence="1">Cell membrane</location>
        <topology evidence="1">Multi-pass membrane protein</topology>
    </subcellularLocation>
</comment>
<proteinExistence type="predicted"/>
<dbReference type="AlphaFoldDB" id="A0A4R3YP13"/>
<evidence type="ECO:0000256" key="2">
    <source>
        <dbReference type="ARBA" id="ARBA00022475"/>
    </source>
</evidence>
<feature type="transmembrane region" description="Helical" evidence="6">
    <location>
        <begin position="307"/>
        <end position="329"/>
    </location>
</feature>
<keyword evidence="3 6" id="KW-0812">Transmembrane</keyword>
<evidence type="ECO:0000256" key="1">
    <source>
        <dbReference type="ARBA" id="ARBA00004651"/>
    </source>
</evidence>